<dbReference type="GO" id="GO:0008417">
    <property type="term" value="F:fucosyltransferase activity"/>
    <property type="evidence" value="ECO:0007669"/>
    <property type="project" value="InterPro"/>
</dbReference>
<evidence type="ECO:0000256" key="8">
    <source>
        <dbReference type="ARBA" id="ARBA00022989"/>
    </source>
</evidence>
<evidence type="ECO:0000259" key="13">
    <source>
        <dbReference type="Pfam" id="PF00852"/>
    </source>
</evidence>
<evidence type="ECO:0000256" key="5">
    <source>
        <dbReference type="ARBA" id="ARBA00022679"/>
    </source>
</evidence>
<keyword evidence="16" id="KW-1185">Reference proteome</keyword>
<dbReference type="Pfam" id="PF17039">
    <property type="entry name" value="Glyco_tran_10_N"/>
    <property type="match status" value="1"/>
</dbReference>
<dbReference type="Pfam" id="PF00852">
    <property type="entry name" value="Glyco_transf_10"/>
    <property type="match status" value="1"/>
</dbReference>
<feature type="domain" description="Fucosyltransferase N-terminal" evidence="14">
    <location>
        <begin position="179"/>
        <end position="296"/>
    </location>
</feature>
<sequence length="517" mass="61572">MSQKNSHRYLSYAIYIFALIGFLTILQYLYENGRSFLPIVIPVYTHRLPDRLIEKVSFPTENLFLEHVKQCPECLLFLFTNETSGEKHELFGVLNRIPKNSRAIFYPLTMKLYYNQPIRFYTILAENQTETIIRKQKFWIEQIKQFDEKLDTNSVLYTILESLQKPIETTFTHQSWSNQTKLILYYTKFFGNDYWYNKNYAEVYANDFNLNNCPLSVNACRITTDQKLFSESDASLIHLRESVNLKKLADLPRRSHQRLVFFLKESPVHSPSFSSKEHGRIFNYTQTYRPDSDVTSTTLRNLFWLFNYKIYPDYDFQSILKTKKSQKLLVAIISNCGGTSSRLKYIKELQRYISVDVFGKCGKTCPHVTDCRQYVYSTYKFYLSFENSLCDEYVTEKFFLTLQSAQIVPVVLGWARYDHYMPSTGYIDVRNFSSARELAKYIDYLDKNNTAYLEYFQWRQYALHVKVPKYMCELCLKLFLDDRDHKQQLLENIGEYWNSKSQCHKYEKNQNDNWIMS</sequence>
<evidence type="ECO:0000313" key="15">
    <source>
        <dbReference type="EMBL" id="CAF1651236.1"/>
    </source>
</evidence>
<keyword evidence="4 12" id="KW-0328">Glycosyltransferase</keyword>
<proteinExistence type="inferred from homology"/>
<dbReference type="Proteomes" id="UP000663828">
    <property type="component" value="Unassembled WGS sequence"/>
</dbReference>
<evidence type="ECO:0000256" key="2">
    <source>
        <dbReference type="ARBA" id="ARBA00004922"/>
    </source>
</evidence>
<evidence type="ECO:0000256" key="12">
    <source>
        <dbReference type="RuleBase" id="RU003832"/>
    </source>
</evidence>
<dbReference type="UniPathway" id="UPA00378"/>
<dbReference type="InterPro" id="IPR055270">
    <property type="entry name" value="Glyco_tran_10_C"/>
</dbReference>
<dbReference type="SUPFAM" id="SSF53756">
    <property type="entry name" value="UDP-Glycosyltransferase/glycogen phosphorylase"/>
    <property type="match status" value="1"/>
</dbReference>
<dbReference type="AlphaFoldDB" id="A0A816EUS7"/>
<evidence type="ECO:0000256" key="11">
    <source>
        <dbReference type="ARBA" id="ARBA00023180"/>
    </source>
</evidence>
<evidence type="ECO:0000313" key="16">
    <source>
        <dbReference type="Proteomes" id="UP000663828"/>
    </source>
</evidence>
<dbReference type="InterPro" id="IPR001503">
    <property type="entry name" value="Glyco_trans_10"/>
</dbReference>
<dbReference type="Gene3D" id="3.40.50.11660">
    <property type="entry name" value="Glycosyl transferase family 10, C-terminal domain"/>
    <property type="match status" value="1"/>
</dbReference>
<feature type="transmembrane region" description="Helical" evidence="12">
    <location>
        <begin position="12"/>
        <end position="30"/>
    </location>
</feature>
<organism evidence="15 16">
    <name type="scientific">Adineta ricciae</name>
    <name type="common">Rotifer</name>
    <dbReference type="NCBI Taxonomy" id="249248"/>
    <lineage>
        <taxon>Eukaryota</taxon>
        <taxon>Metazoa</taxon>
        <taxon>Spiralia</taxon>
        <taxon>Gnathifera</taxon>
        <taxon>Rotifera</taxon>
        <taxon>Eurotatoria</taxon>
        <taxon>Bdelloidea</taxon>
        <taxon>Adinetida</taxon>
        <taxon>Adinetidae</taxon>
        <taxon>Adineta</taxon>
    </lineage>
</organism>
<evidence type="ECO:0000256" key="4">
    <source>
        <dbReference type="ARBA" id="ARBA00022676"/>
    </source>
</evidence>
<comment type="caution">
    <text evidence="15">The sequence shown here is derived from an EMBL/GenBank/DDBJ whole genome shotgun (WGS) entry which is preliminary data.</text>
</comment>
<keyword evidence="9 12" id="KW-0333">Golgi apparatus</keyword>
<gene>
    <name evidence="15" type="ORF">XAT740_LOCUS55017</name>
</gene>
<dbReference type="GO" id="GO:0032580">
    <property type="term" value="C:Golgi cisterna membrane"/>
    <property type="evidence" value="ECO:0007669"/>
    <property type="project" value="UniProtKB-SubCell"/>
</dbReference>
<dbReference type="FunFam" id="3.40.50.11660:FF:000002">
    <property type="entry name" value="Alpha-(1,3)-fucosyltransferase"/>
    <property type="match status" value="1"/>
</dbReference>
<dbReference type="PANTHER" id="PTHR48438">
    <property type="entry name" value="ALPHA-(1,3)-FUCOSYLTRANSFERASE C-RELATED"/>
    <property type="match status" value="1"/>
</dbReference>
<evidence type="ECO:0000256" key="10">
    <source>
        <dbReference type="ARBA" id="ARBA00023136"/>
    </source>
</evidence>
<keyword evidence="5 12" id="KW-0808">Transferase</keyword>
<keyword evidence="8 12" id="KW-1133">Transmembrane helix</keyword>
<keyword evidence="11" id="KW-0325">Glycoprotein</keyword>
<keyword evidence="7" id="KW-0735">Signal-anchor</keyword>
<dbReference type="GO" id="GO:0000139">
    <property type="term" value="C:Golgi membrane"/>
    <property type="evidence" value="ECO:0007669"/>
    <property type="project" value="UniProtKB-SubCell"/>
</dbReference>
<dbReference type="PANTHER" id="PTHR48438:SF1">
    <property type="entry name" value="ALPHA-(1,3)-FUCOSYLTRANSFERASE C-RELATED"/>
    <property type="match status" value="1"/>
</dbReference>
<evidence type="ECO:0000256" key="6">
    <source>
        <dbReference type="ARBA" id="ARBA00022692"/>
    </source>
</evidence>
<dbReference type="InterPro" id="IPR031481">
    <property type="entry name" value="Glyco_tran_10_N"/>
</dbReference>
<keyword evidence="6 12" id="KW-0812">Transmembrane</keyword>
<evidence type="ECO:0000259" key="14">
    <source>
        <dbReference type="Pfam" id="PF17039"/>
    </source>
</evidence>
<reference evidence="15" key="1">
    <citation type="submission" date="2021-02" db="EMBL/GenBank/DDBJ databases">
        <authorList>
            <person name="Nowell W R."/>
        </authorList>
    </citation>
    <scope>NUCLEOTIDE SEQUENCE</scope>
</reference>
<evidence type="ECO:0000256" key="7">
    <source>
        <dbReference type="ARBA" id="ARBA00022968"/>
    </source>
</evidence>
<comment type="similarity">
    <text evidence="3 12">Belongs to the glycosyltransferase 10 family.</text>
</comment>
<dbReference type="InterPro" id="IPR038577">
    <property type="entry name" value="GT10-like_C_sf"/>
</dbReference>
<accession>A0A816EUS7</accession>
<name>A0A816EUS7_ADIRI</name>
<protein>
    <recommendedName>
        <fullName evidence="12">Fucosyltransferase</fullName>
        <ecNumber evidence="12">2.4.1.-</ecNumber>
    </recommendedName>
</protein>
<keyword evidence="10 12" id="KW-0472">Membrane</keyword>
<feature type="domain" description="Fucosyltransferase C-terminal" evidence="13">
    <location>
        <begin position="324"/>
        <end position="485"/>
    </location>
</feature>
<evidence type="ECO:0000256" key="3">
    <source>
        <dbReference type="ARBA" id="ARBA00008919"/>
    </source>
</evidence>
<dbReference type="EC" id="2.4.1.-" evidence="12"/>
<comment type="pathway">
    <text evidence="2">Protein modification; protein glycosylation.</text>
</comment>
<comment type="subcellular location">
    <subcellularLocation>
        <location evidence="1">Golgi apparatus membrane</location>
        <topology evidence="1">Single-pass type II membrane protein</topology>
    </subcellularLocation>
    <subcellularLocation>
        <location evidence="12">Golgi apparatus</location>
        <location evidence="12">Golgi stack membrane</location>
        <topology evidence="12">Single-pass type II membrane protein</topology>
    </subcellularLocation>
</comment>
<evidence type="ECO:0000256" key="1">
    <source>
        <dbReference type="ARBA" id="ARBA00004323"/>
    </source>
</evidence>
<evidence type="ECO:0000256" key="9">
    <source>
        <dbReference type="ARBA" id="ARBA00023034"/>
    </source>
</evidence>
<dbReference type="EMBL" id="CAJNOR010010116">
    <property type="protein sequence ID" value="CAF1651236.1"/>
    <property type="molecule type" value="Genomic_DNA"/>
</dbReference>